<reference evidence="1" key="1">
    <citation type="submission" date="2014-11" db="EMBL/GenBank/DDBJ databases">
        <authorList>
            <person name="Amaro Gonzalez C."/>
        </authorList>
    </citation>
    <scope>NUCLEOTIDE SEQUENCE</scope>
</reference>
<dbReference type="EMBL" id="GBXM01019473">
    <property type="protein sequence ID" value="JAH89104.1"/>
    <property type="molecule type" value="Transcribed_RNA"/>
</dbReference>
<protein>
    <submittedName>
        <fullName evidence="1">Uncharacterized protein</fullName>
    </submittedName>
</protein>
<evidence type="ECO:0000313" key="1">
    <source>
        <dbReference type="EMBL" id="JAH89104.1"/>
    </source>
</evidence>
<organism evidence="1">
    <name type="scientific">Anguilla anguilla</name>
    <name type="common">European freshwater eel</name>
    <name type="synonym">Muraena anguilla</name>
    <dbReference type="NCBI Taxonomy" id="7936"/>
    <lineage>
        <taxon>Eukaryota</taxon>
        <taxon>Metazoa</taxon>
        <taxon>Chordata</taxon>
        <taxon>Craniata</taxon>
        <taxon>Vertebrata</taxon>
        <taxon>Euteleostomi</taxon>
        <taxon>Actinopterygii</taxon>
        <taxon>Neopterygii</taxon>
        <taxon>Teleostei</taxon>
        <taxon>Anguilliformes</taxon>
        <taxon>Anguillidae</taxon>
        <taxon>Anguilla</taxon>
    </lineage>
</organism>
<dbReference type="AlphaFoldDB" id="A0A0E9WFC8"/>
<proteinExistence type="predicted"/>
<accession>A0A0E9WFC8</accession>
<reference evidence="1" key="2">
    <citation type="journal article" date="2015" name="Fish Shellfish Immunol.">
        <title>Early steps in the European eel (Anguilla anguilla)-Vibrio vulnificus interaction in the gills: Role of the RtxA13 toxin.</title>
        <authorList>
            <person name="Callol A."/>
            <person name="Pajuelo D."/>
            <person name="Ebbesson L."/>
            <person name="Teles M."/>
            <person name="MacKenzie S."/>
            <person name="Amaro C."/>
        </authorList>
    </citation>
    <scope>NUCLEOTIDE SEQUENCE</scope>
</reference>
<sequence length="42" mass="5258">MRNKNIRHKIIMYLKIVQIAVRLNWAFFPQNNCLNIYPEKYY</sequence>
<name>A0A0E9WFC8_ANGAN</name>